<dbReference type="Proteomes" id="UP000190961">
    <property type="component" value="Unassembled WGS sequence"/>
</dbReference>
<organism evidence="1 2">
    <name type="scientific">Ohtaekwangia koreensis</name>
    <dbReference type="NCBI Taxonomy" id="688867"/>
    <lineage>
        <taxon>Bacteria</taxon>
        <taxon>Pseudomonadati</taxon>
        <taxon>Bacteroidota</taxon>
        <taxon>Cytophagia</taxon>
        <taxon>Cytophagales</taxon>
        <taxon>Fulvivirgaceae</taxon>
        <taxon>Ohtaekwangia</taxon>
    </lineage>
</organism>
<evidence type="ECO:0000313" key="1">
    <source>
        <dbReference type="EMBL" id="SKC47425.1"/>
    </source>
</evidence>
<evidence type="ECO:0000313" key="2">
    <source>
        <dbReference type="Proteomes" id="UP000190961"/>
    </source>
</evidence>
<keyword evidence="2" id="KW-1185">Reference proteome</keyword>
<dbReference type="EMBL" id="FUZU01000001">
    <property type="protein sequence ID" value="SKC47425.1"/>
    <property type="molecule type" value="Genomic_DNA"/>
</dbReference>
<dbReference type="RefSeq" id="WP_079685439.1">
    <property type="nucleotide sequence ID" value="NZ_FUZU01000001.1"/>
</dbReference>
<proteinExistence type="predicted"/>
<reference evidence="1 2" key="1">
    <citation type="submission" date="2017-02" db="EMBL/GenBank/DDBJ databases">
        <authorList>
            <person name="Peterson S.W."/>
        </authorList>
    </citation>
    <scope>NUCLEOTIDE SEQUENCE [LARGE SCALE GENOMIC DNA]</scope>
    <source>
        <strain evidence="1 2">DSM 25262</strain>
    </source>
</reference>
<accession>A0A1T5J7M0</accession>
<protein>
    <submittedName>
        <fullName evidence="1">Uncharacterized protein</fullName>
    </submittedName>
</protein>
<dbReference type="AlphaFoldDB" id="A0A1T5J7M0"/>
<gene>
    <name evidence="1" type="ORF">SAMN05660236_0848</name>
</gene>
<name>A0A1T5J7M0_9BACT</name>
<sequence length="118" mass="13912">MGNYIDRLEAIKARFLDSRPSDVDLFFKFLQEQFNKANAKDSRLIHLYPLSHSLIKRMLRDVSSVSNPDLMMAIDFTEQALLINRSEDSIDALGIYEFYNREEIYTKLELFIQTLKRT</sequence>
<dbReference type="STRING" id="688867.SAMN05660236_0848"/>